<dbReference type="SUPFAM" id="SSF53098">
    <property type="entry name" value="Ribonuclease H-like"/>
    <property type="match status" value="1"/>
</dbReference>
<dbReference type="OrthoDB" id="787177at2759"/>
<dbReference type="AlphaFoldDB" id="A0A811RQ77"/>
<dbReference type="PANTHER" id="PTHR42648">
    <property type="entry name" value="TRANSPOSASE, PUTATIVE-RELATED"/>
    <property type="match status" value="1"/>
</dbReference>
<gene>
    <name evidence="2" type="ORF">NCGR_LOCUS55185</name>
</gene>
<accession>A0A811RQ77</accession>
<name>A0A811RQ77_9POAL</name>
<reference evidence="2" key="1">
    <citation type="submission" date="2020-10" db="EMBL/GenBank/DDBJ databases">
        <authorList>
            <person name="Han B."/>
            <person name="Lu T."/>
            <person name="Zhao Q."/>
            <person name="Huang X."/>
            <person name="Zhao Y."/>
        </authorList>
    </citation>
    <scope>NUCLEOTIDE SEQUENCE</scope>
</reference>
<evidence type="ECO:0000313" key="2">
    <source>
        <dbReference type="EMBL" id="CAD6271899.1"/>
    </source>
</evidence>
<proteinExistence type="predicted"/>
<sequence length="227" mass="26027">MLSNARMNMRFWAEAANTTCYLINWSPFIPLNKKTPIEVWSGMPADYSQLRVFGCTAYAHADNEKLEPRAIKCLFLGCGSGVKGYKLWNPETKKTFMSRSVVFNESVMFNDSLSTDVSPVGFDEEQQHLSVQVEHVDDQETKIVDNNVHDIVQHSPPILQPQNQSIAYRRTKRNCGPRPRLIEECDMVHYAFSCAEQVENIHEPATYNEAVVSGDREKWIFAMKEEM</sequence>
<evidence type="ECO:0000259" key="1">
    <source>
        <dbReference type="Pfam" id="PF25597"/>
    </source>
</evidence>
<dbReference type="Proteomes" id="UP000604825">
    <property type="component" value="Unassembled WGS sequence"/>
</dbReference>
<evidence type="ECO:0000313" key="3">
    <source>
        <dbReference type="Proteomes" id="UP000604825"/>
    </source>
</evidence>
<feature type="domain" description="Retroviral polymerase SH3-like" evidence="1">
    <location>
        <begin position="55"/>
        <end position="114"/>
    </location>
</feature>
<dbReference type="EMBL" id="CAJGYO010000016">
    <property type="protein sequence ID" value="CAD6271899.1"/>
    <property type="molecule type" value="Genomic_DNA"/>
</dbReference>
<keyword evidence="3" id="KW-1185">Reference proteome</keyword>
<organism evidence="2 3">
    <name type="scientific">Miscanthus lutarioriparius</name>
    <dbReference type="NCBI Taxonomy" id="422564"/>
    <lineage>
        <taxon>Eukaryota</taxon>
        <taxon>Viridiplantae</taxon>
        <taxon>Streptophyta</taxon>
        <taxon>Embryophyta</taxon>
        <taxon>Tracheophyta</taxon>
        <taxon>Spermatophyta</taxon>
        <taxon>Magnoliopsida</taxon>
        <taxon>Liliopsida</taxon>
        <taxon>Poales</taxon>
        <taxon>Poaceae</taxon>
        <taxon>PACMAD clade</taxon>
        <taxon>Panicoideae</taxon>
        <taxon>Andropogonodae</taxon>
        <taxon>Andropogoneae</taxon>
        <taxon>Saccharinae</taxon>
        <taxon>Miscanthus</taxon>
    </lineage>
</organism>
<dbReference type="InterPro" id="IPR057670">
    <property type="entry name" value="SH3_retrovirus"/>
</dbReference>
<dbReference type="InterPro" id="IPR012337">
    <property type="entry name" value="RNaseH-like_sf"/>
</dbReference>
<comment type="caution">
    <text evidence="2">The sequence shown here is derived from an EMBL/GenBank/DDBJ whole genome shotgun (WGS) entry which is preliminary data.</text>
</comment>
<dbReference type="PANTHER" id="PTHR42648:SF28">
    <property type="entry name" value="TRANSPOSON-ENCODED PROTEIN WITH RIBONUCLEASE H-LIKE AND RETROVIRUS ZINC FINGER-LIKE DOMAINS"/>
    <property type="match status" value="1"/>
</dbReference>
<dbReference type="InterPro" id="IPR039537">
    <property type="entry name" value="Retrotran_Ty1/copia-like"/>
</dbReference>
<protein>
    <recommendedName>
        <fullName evidence="1">Retroviral polymerase SH3-like domain-containing protein</fullName>
    </recommendedName>
</protein>
<dbReference type="Pfam" id="PF25597">
    <property type="entry name" value="SH3_retrovirus"/>
    <property type="match status" value="1"/>
</dbReference>